<dbReference type="EMBL" id="CP041406">
    <property type="protein sequence ID" value="QOP46605.1"/>
    <property type="molecule type" value="Genomic_DNA"/>
</dbReference>
<sequence>MNILCTDTFENQLKTLLEEFVDEDLSACKNFKMYLDTIILNMPTKVQKFKKSIYFDDDNIKDIEHQGLIIPFYIDEDNENYLILGIVKK</sequence>
<accession>A0A7M1BAC3</accession>
<evidence type="ECO:0000313" key="1">
    <source>
        <dbReference type="EMBL" id="QOP46605.1"/>
    </source>
</evidence>
<dbReference type="Proteomes" id="UP000593580">
    <property type="component" value="Chromosome"/>
</dbReference>
<name>A0A7M1BAC3_9BACT</name>
<protein>
    <submittedName>
        <fullName evidence="1">Uncharacterized protein</fullName>
    </submittedName>
</protein>
<organism evidence="1 2">
    <name type="scientific">Sulfurimonas paralvinellae</name>
    <dbReference type="NCBI Taxonomy" id="317658"/>
    <lineage>
        <taxon>Bacteria</taxon>
        <taxon>Pseudomonadati</taxon>
        <taxon>Campylobacterota</taxon>
        <taxon>Epsilonproteobacteria</taxon>
        <taxon>Campylobacterales</taxon>
        <taxon>Sulfurimonadaceae</taxon>
        <taxon>Sulfurimonas</taxon>
    </lineage>
</organism>
<dbReference type="RefSeq" id="WP_193110864.1">
    <property type="nucleotide sequence ID" value="NZ_CP041406.1"/>
</dbReference>
<proteinExistence type="predicted"/>
<gene>
    <name evidence="1" type="ORF">FM071_10005</name>
</gene>
<keyword evidence="2" id="KW-1185">Reference proteome</keyword>
<dbReference type="KEGG" id="spal:FM071_10005"/>
<dbReference type="AlphaFoldDB" id="A0A7M1BAC3"/>
<evidence type="ECO:0000313" key="2">
    <source>
        <dbReference type="Proteomes" id="UP000593580"/>
    </source>
</evidence>
<reference evidence="1 2" key="1">
    <citation type="submission" date="2019-07" db="EMBL/GenBank/DDBJ databases">
        <title>Sulfurimonas paralvinellae sp. nov., a novel mesophilic, hydrogen- and sulfur-oxidizing chemolithoautotroph within the Epsilonproteo- bacteria isolated from a deep-sea hydrothermal vent polychaete nest, reclassification of Thiomicrospira denitrificans as Sulfurimonas denitrificans comb. nov. and emended description of the genus Sulfurimonas.</title>
        <authorList>
            <person name="Wang S."/>
            <person name="Jiang L."/>
            <person name="Shao Z."/>
        </authorList>
    </citation>
    <scope>NUCLEOTIDE SEQUENCE [LARGE SCALE GENOMIC DNA]</scope>
    <source>
        <strain evidence="1 2">GO25</strain>
    </source>
</reference>